<dbReference type="GO" id="GO:0031934">
    <property type="term" value="C:mating-type region heterochromatin"/>
    <property type="evidence" value="ECO:0007669"/>
    <property type="project" value="TreeGrafter"/>
</dbReference>
<dbReference type="GO" id="GO:0009299">
    <property type="term" value="P:mRNA transcription"/>
    <property type="evidence" value="ECO:0007669"/>
    <property type="project" value="EnsemblFungi"/>
</dbReference>
<feature type="region of interest" description="Disordered" evidence="6">
    <location>
        <begin position="1"/>
        <end position="23"/>
    </location>
</feature>
<dbReference type="RefSeq" id="XP_003956047.1">
    <property type="nucleotide sequence ID" value="XM_003955998.1"/>
</dbReference>
<organism evidence="8 9">
    <name type="scientific">Kazachstania africana (strain ATCC 22294 / BCRC 22015 / CBS 2517 / CECT 1963 / NBRC 1671 / NRRL Y-8276)</name>
    <name type="common">Yeast</name>
    <name type="synonym">Kluyveromyces africanus</name>
    <dbReference type="NCBI Taxonomy" id="1071382"/>
    <lineage>
        <taxon>Eukaryota</taxon>
        <taxon>Fungi</taxon>
        <taxon>Dikarya</taxon>
        <taxon>Ascomycota</taxon>
        <taxon>Saccharomycotina</taxon>
        <taxon>Saccharomycetes</taxon>
        <taxon>Saccharomycetales</taxon>
        <taxon>Saccharomycetaceae</taxon>
        <taxon>Kazachstania</taxon>
    </lineage>
</organism>
<reference evidence="8 9" key="1">
    <citation type="journal article" date="2011" name="Proc. Natl. Acad. Sci. U.S.A.">
        <title>Evolutionary erosion of yeast sex chromosomes by mating-type switching accidents.</title>
        <authorList>
            <person name="Gordon J.L."/>
            <person name="Armisen D."/>
            <person name="Proux-Wera E."/>
            <person name="Oheigeartaigh S.S."/>
            <person name="Byrne K.P."/>
            <person name="Wolfe K.H."/>
        </authorList>
    </citation>
    <scope>NUCLEOTIDE SEQUENCE [LARGE SCALE GENOMIC DNA]</scope>
    <source>
        <strain evidence="9">ATCC 22294 / BCRC 22015 / CBS 2517 / CECT 1963 / NBRC 1671 / NRRL Y-8276</strain>
    </source>
</reference>
<evidence type="ECO:0000256" key="3">
    <source>
        <dbReference type="ARBA" id="ARBA00022679"/>
    </source>
</evidence>
<evidence type="ECO:0000259" key="7">
    <source>
        <dbReference type="PROSITE" id="PS50305"/>
    </source>
</evidence>
<evidence type="ECO:0000256" key="6">
    <source>
        <dbReference type="SAM" id="MobiDB-lite"/>
    </source>
</evidence>
<dbReference type="InterPro" id="IPR029035">
    <property type="entry name" value="DHS-like_NAD/FAD-binding_dom"/>
</dbReference>
<proteinExistence type="inferred from homology"/>
<dbReference type="GO" id="GO:0017136">
    <property type="term" value="F:histone deacetylase activity, NAD-dependent"/>
    <property type="evidence" value="ECO:0007669"/>
    <property type="project" value="EnsemblFungi"/>
</dbReference>
<evidence type="ECO:0000256" key="4">
    <source>
        <dbReference type="ARBA" id="ARBA00023027"/>
    </source>
</evidence>
<protein>
    <recommendedName>
        <fullName evidence="7">Deacetylase sirtuin-type domain-containing protein</fullName>
    </recommendedName>
</protein>
<dbReference type="EMBL" id="HE650822">
    <property type="protein sequence ID" value="CCF56912.1"/>
    <property type="molecule type" value="Genomic_DNA"/>
</dbReference>
<evidence type="ECO:0000313" key="8">
    <source>
        <dbReference type="EMBL" id="CCF56912.1"/>
    </source>
</evidence>
<dbReference type="eggNOG" id="KOG2684">
    <property type="taxonomic scope" value="Eukaryota"/>
</dbReference>
<dbReference type="PANTHER" id="PTHR11085">
    <property type="entry name" value="NAD-DEPENDENT PROTEIN DEACYLASE SIRTUIN-5, MITOCHONDRIAL-RELATED"/>
    <property type="match status" value="1"/>
</dbReference>
<dbReference type="Proteomes" id="UP000005220">
    <property type="component" value="Chromosome 2"/>
</dbReference>
<dbReference type="GO" id="GO:0000781">
    <property type="term" value="C:chromosome, telomeric region"/>
    <property type="evidence" value="ECO:0007669"/>
    <property type="project" value="GOC"/>
</dbReference>
<keyword evidence="9" id="KW-1185">Reference proteome</keyword>
<dbReference type="GO" id="GO:1990414">
    <property type="term" value="P:replication-born double-strand break repair via sister chromatid exchange"/>
    <property type="evidence" value="ECO:0007669"/>
    <property type="project" value="EnsemblFungi"/>
</dbReference>
<name>H2ARB2_KAZAF</name>
<dbReference type="InterPro" id="IPR003000">
    <property type="entry name" value="Sirtuin"/>
</dbReference>
<keyword evidence="3" id="KW-0808">Transferase</keyword>
<dbReference type="GO" id="GO:0005739">
    <property type="term" value="C:mitochondrion"/>
    <property type="evidence" value="ECO:0007669"/>
    <property type="project" value="EnsemblFungi"/>
</dbReference>
<dbReference type="SUPFAM" id="SSF52467">
    <property type="entry name" value="DHS-like NAD/FAD-binding domain"/>
    <property type="match status" value="1"/>
</dbReference>
<dbReference type="GeneID" id="13884794"/>
<dbReference type="InterPro" id="IPR050134">
    <property type="entry name" value="NAD-dep_sirtuin_deacylases"/>
</dbReference>
<dbReference type="GO" id="GO:0006282">
    <property type="term" value="P:regulation of DNA repair"/>
    <property type="evidence" value="ECO:0007669"/>
    <property type="project" value="TreeGrafter"/>
</dbReference>
<keyword evidence="4" id="KW-0520">NAD</keyword>
<dbReference type="GO" id="GO:0031509">
    <property type="term" value="P:subtelomeric heterochromatin formation"/>
    <property type="evidence" value="ECO:0007669"/>
    <property type="project" value="EnsemblFungi"/>
</dbReference>
<dbReference type="GO" id="GO:0000122">
    <property type="term" value="P:negative regulation of transcription by RNA polymerase II"/>
    <property type="evidence" value="ECO:0007669"/>
    <property type="project" value="TreeGrafter"/>
</dbReference>
<sequence length="355" mass="40226">MEMNTGNYERSVSAPITPPSTVKKETKFVAHEKVKPRRLFRSVSSKSKYRPKPNTCLELDSGLGKPSESKNLDLLAHVLQNSQQMVMITGAGISTHAGIQDFRSQNGLYRTSTSMKSLFDYNQVYSNEQTTANFNKLMVDIYEKSNNADPTPFHLLIDKINRQGRLRRVYTQNIDSIEWKLLSDLKNSSKLVQLHGTILKTKCNKCQKIEDFETQLFPVSADSSLPLIPNCKQCEEFEMVRSVAGLRSKGVGKIRPMITLYNEPYHENSDTLAKIINHDLKYNKIDCLLIVGTTLSIQSVKTLAVNFTKLIKSKGRKGYVIFISNEMPSDNLLKLFKDGIDLIVLGDCQKLYNFL</sequence>
<dbReference type="Gene3D" id="3.30.1600.10">
    <property type="entry name" value="SIR2/SIRT2 'Small Domain"/>
    <property type="match status" value="1"/>
</dbReference>
<evidence type="ECO:0000256" key="5">
    <source>
        <dbReference type="PROSITE-ProRule" id="PRU00236"/>
    </source>
</evidence>
<dbReference type="GO" id="GO:0070403">
    <property type="term" value="F:NAD+ binding"/>
    <property type="evidence" value="ECO:0007669"/>
    <property type="project" value="InterPro"/>
</dbReference>
<feature type="binding site" evidence="5">
    <location>
        <position position="234"/>
    </location>
    <ligand>
        <name>Zn(2+)</name>
        <dbReference type="ChEBI" id="CHEBI:29105"/>
    </ligand>
</feature>
<dbReference type="InterPro" id="IPR026590">
    <property type="entry name" value="Ssirtuin_cat_dom"/>
</dbReference>
<evidence type="ECO:0000313" key="9">
    <source>
        <dbReference type="Proteomes" id="UP000005220"/>
    </source>
</evidence>
<dbReference type="InterPro" id="IPR026591">
    <property type="entry name" value="Sirtuin_cat_small_dom_sf"/>
</dbReference>
<feature type="compositionally biased region" description="Polar residues" evidence="6">
    <location>
        <begin position="1"/>
        <end position="10"/>
    </location>
</feature>
<dbReference type="Gene3D" id="3.40.50.1220">
    <property type="entry name" value="TPP-binding domain"/>
    <property type="match status" value="1"/>
</dbReference>
<feature type="binding site" evidence="5">
    <location>
        <position position="203"/>
    </location>
    <ligand>
        <name>Zn(2+)</name>
        <dbReference type="ChEBI" id="CHEBI:29105"/>
    </ligand>
</feature>
<dbReference type="HOGENOM" id="CLU_021544_1_2_1"/>
<dbReference type="GO" id="GO:0046872">
    <property type="term" value="F:metal ion binding"/>
    <property type="evidence" value="ECO:0007669"/>
    <property type="project" value="UniProtKB-KW"/>
</dbReference>
<feature type="domain" description="Deacetylase sirtuin-type" evidence="7">
    <location>
        <begin position="65"/>
        <end position="355"/>
    </location>
</feature>
<keyword evidence="5" id="KW-0862">Zinc</keyword>
<feature type="active site" description="Proton acceptor" evidence="5">
    <location>
        <position position="195"/>
    </location>
</feature>
<dbReference type="FunCoup" id="H2ARB2">
    <property type="interactions" value="95"/>
</dbReference>
<dbReference type="InParanoid" id="H2ARB2"/>
<evidence type="ECO:0000256" key="1">
    <source>
        <dbReference type="ARBA" id="ARBA00006924"/>
    </source>
</evidence>
<evidence type="ECO:0000256" key="2">
    <source>
        <dbReference type="ARBA" id="ARBA00022491"/>
    </source>
</evidence>
<dbReference type="GO" id="GO:0046459">
    <property type="term" value="P:short-chain fatty acid metabolic process"/>
    <property type="evidence" value="ECO:0007669"/>
    <property type="project" value="EnsemblFungi"/>
</dbReference>
<dbReference type="KEGG" id="kaf:KAFR_0B06160"/>
<dbReference type="OrthoDB" id="2919105at2759"/>
<dbReference type="Pfam" id="PF02146">
    <property type="entry name" value="SIR2"/>
    <property type="match status" value="1"/>
</dbReference>
<dbReference type="STRING" id="1071382.H2ARB2"/>
<feature type="binding site" evidence="5">
    <location>
        <position position="231"/>
    </location>
    <ligand>
        <name>Zn(2+)</name>
        <dbReference type="ChEBI" id="CHEBI:29105"/>
    </ligand>
</feature>
<dbReference type="PANTHER" id="PTHR11085:SF15">
    <property type="entry name" value="NAD-DEPENDENT HISTONE DEACETYLASE HST4"/>
    <property type="match status" value="1"/>
</dbReference>
<dbReference type="PROSITE" id="PS50305">
    <property type="entry name" value="SIRTUIN"/>
    <property type="match status" value="1"/>
</dbReference>
<dbReference type="GO" id="GO:0005634">
    <property type="term" value="C:nucleus"/>
    <property type="evidence" value="ECO:0007669"/>
    <property type="project" value="EnsemblFungi"/>
</dbReference>
<feature type="binding site" evidence="5">
    <location>
        <position position="206"/>
    </location>
    <ligand>
        <name>Zn(2+)</name>
        <dbReference type="ChEBI" id="CHEBI:29105"/>
    </ligand>
</feature>
<dbReference type="GO" id="GO:0031508">
    <property type="term" value="P:pericentric heterochromatin formation"/>
    <property type="evidence" value="ECO:0007669"/>
    <property type="project" value="TreeGrafter"/>
</dbReference>
<keyword evidence="5" id="KW-0479">Metal-binding</keyword>
<keyword evidence="2" id="KW-0678">Repressor</keyword>
<accession>H2ARB2</accession>
<dbReference type="AlphaFoldDB" id="H2ARB2"/>
<gene>
    <name evidence="8" type="primary">KAFR0B06160</name>
    <name evidence="8" type="ORF">KAFR_0B06160</name>
</gene>
<comment type="similarity">
    <text evidence="1">Belongs to the sirtuin family. Class I subfamily.</text>
</comment>